<keyword evidence="6" id="KW-0539">Nucleus</keyword>
<name>A0A8H4PIF7_9HYPO</name>
<dbReference type="Pfam" id="PF00172">
    <property type="entry name" value="Zn_clus"/>
    <property type="match status" value="1"/>
</dbReference>
<dbReference type="InterPro" id="IPR013700">
    <property type="entry name" value="AflR"/>
</dbReference>
<evidence type="ECO:0000313" key="9">
    <source>
        <dbReference type="EMBL" id="KAF4472877.1"/>
    </source>
</evidence>
<organism evidence="9 10">
    <name type="scientific">Fusarium albosuccineum</name>
    <dbReference type="NCBI Taxonomy" id="1237068"/>
    <lineage>
        <taxon>Eukaryota</taxon>
        <taxon>Fungi</taxon>
        <taxon>Dikarya</taxon>
        <taxon>Ascomycota</taxon>
        <taxon>Pezizomycotina</taxon>
        <taxon>Sordariomycetes</taxon>
        <taxon>Hypocreomycetidae</taxon>
        <taxon>Hypocreales</taxon>
        <taxon>Nectriaceae</taxon>
        <taxon>Fusarium</taxon>
        <taxon>Fusarium decemcellulare species complex</taxon>
    </lineage>
</organism>
<protein>
    <submittedName>
        <fullName evidence="9">Fusarubin cluster-transcription factor</fullName>
    </submittedName>
</protein>
<dbReference type="PROSITE" id="PS00463">
    <property type="entry name" value="ZN2_CY6_FUNGAL_1"/>
    <property type="match status" value="1"/>
</dbReference>
<keyword evidence="2" id="KW-0479">Metal-binding</keyword>
<dbReference type="OrthoDB" id="2328572at2759"/>
<dbReference type="Proteomes" id="UP000554235">
    <property type="component" value="Unassembled WGS sequence"/>
</dbReference>
<evidence type="ECO:0000313" key="10">
    <source>
        <dbReference type="Proteomes" id="UP000554235"/>
    </source>
</evidence>
<dbReference type="AlphaFoldDB" id="A0A8H4PIF7"/>
<dbReference type="Gene3D" id="4.10.240.10">
    <property type="entry name" value="Zn(2)-C6 fungal-type DNA-binding domain"/>
    <property type="match status" value="1"/>
</dbReference>
<dbReference type="InterPro" id="IPR051711">
    <property type="entry name" value="Stress_Response_Reg"/>
</dbReference>
<comment type="subcellular location">
    <subcellularLocation>
        <location evidence="1">Nucleus</location>
    </subcellularLocation>
</comment>
<gene>
    <name evidence="9" type="ORF">FALBO_224</name>
</gene>
<keyword evidence="10" id="KW-1185">Reference proteome</keyword>
<proteinExistence type="predicted"/>
<dbReference type="PANTHER" id="PTHR47540">
    <property type="entry name" value="THIAMINE REPRESSIBLE GENES REGULATORY PROTEIN THI5"/>
    <property type="match status" value="1"/>
</dbReference>
<dbReference type="InterPro" id="IPR036864">
    <property type="entry name" value="Zn2-C6_fun-type_DNA-bd_sf"/>
</dbReference>
<feature type="compositionally biased region" description="Basic residues" evidence="7">
    <location>
        <begin position="64"/>
        <end position="75"/>
    </location>
</feature>
<evidence type="ECO:0000256" key="6">
    <source>
        <dbReference type="ARBA" id="ARBA00023242"/>
    </source>
</evidence>
<evidence type="ECO:0000256" key="7">
    <source>
        <dbReference type="SAM" id="MobiDB-lite"/>
    </source>
</evidence>
<dbReference type="GO" id="GO:0005634">
    <property type="term" value="C:nucleus"/>
    <property type="evidence" value="ECO:0007669"/>
    <property type="project" value="UniProtKB-SubCell"/>
</dbReference>
<dbReference type="GO" id="GO:0043565">
    <property type="term" value="F:sequence-specific DNA binding"/>
    <property type="evidence" value="ECO:0007669"/>
    <property type="project" value="TreeGrafter"/>
</dbReference>
<keyword evidence="3" id="KW-0805">Transcription regulation</keyword>
<sequence>MLSDSYRSVDDPISSITPHAPRPPKPVRLRLACDACTTAKVRCSKTHPCERCVDNGQECYYSASRRHGKRSRHRKTETEQRSSSSSDTATPAGAAACGMDGMTYGSEFTWEDNDGSPRLTGYQPSTLGNGLAKLDNWAFHDIDMTFDFDDTSYIPLGEPWKTPDCISNAGQLRLSDTISLAGHPTLAPMGKPAPAVTITSLDETSDTKKGHNCEALALSVLRSLHHDTSAGPSQSICKEPQDAANGLTTTPSTMPSIDTVLSANKAALTNLIPLLKCACARNPHMALLHSTILSKAIFWYRVAVTARCHAEGVELRPMKIQLGMLDLDDDDQATLQRAVLLRELRKAEKVMEEFDTCSAGEDEVPTWRASAIQNMRDELQAIIQIIKKGQGE</sequence>
<dbReference type="PROSITE" id="PS50048">
    <property type="entry name" value="ZN2_CY6_FUNGAL_2"/>
    <property type="match status" value="1"/>
</dbReference>
<evidence type="ECO:0000256" key="4">
    <source>
        <dbReference type="ARBA" id="ARBA00023125"/>
    </source>
</evidence>
<feature type="region of interest" description="Disordered" evidence="7">
    <location>
        <begin position="1"/>
        <end position="24"/>
    </location>
</feature>
<dbReference type="GO" id="GO:0000981">
    <property type="term" value="F:DNA-binding transcription factor activity, RNA polymerase II-specific"/>
    <property type="evidence" value="ECO:0007669"/>
    <property type="project" value="InterPro"/>
</dbReference>
<evidence type="ECO:0000256" key="1">
    <source>
        <dbReference type="ARBA" id="ARBA00004123"/>
    </source>
</evidence>
<reference evidence="9 10" key="1">
    <citation type="submission" date="2020-01" db="EMBL/GenBank/DDBJ databases">
        <title>Identification and distribution of gene clusters putatively required for synthesis of sphingolipid metabolism inhibitors in phylogenetically diverse species of the filamentous fungus Fusarium.</title>
        <authorList>
            <person name="Kim H.-S."/>
            <person name="Busman M."/>
            <person name="Brown D.W."/>
            <person name="Divon H."/>
            <person name="Uhlig S."/>
            <person name="Proctor R.H."/>
        </authorList>
    </citation>
    <scope>NUCLEOTIDE SEQUENCE [LARGE SCALE GENOMIC DNA]</scope>
    <source>
        <strain evidence="9 10">NRRL 20459</strain>
    </source>
</reference>
<dbReference type="GO" id="GO:0045944">
    <property type="term" value="P:positive regulation of transcription by RNA polymerase II"/>
    <property type="evidence" value="ECO:0007669"/>
    <property type="project" value="TreeGrafter"/>
</dbReference>
<dbReference type="Pfam" id="PF08493">
    <property type="entry name" value="AflR"/>
    <property type="match status" value="1"/>
</dbReference>
<dbReference type="SUPFAM" id="SSF57701">
    <property type="entry name" value="Zn2/Cys6 DNA-binding domain"/>
    <property type="match status" value="1"/>
</dbReference>
<feature type="region of interest" description="Disordered" evidence="7">
    <location>
        <begin position="231"/>
        <end position="251"/>
    </location>
</feature>
<feature type="region of interest" description="Disordered" evidence="7">
    <location>
        <begin position="64"/>
        <end position="92"/>
    </location>
</feature>
<evidence type="ECO:0000256" key="2">
    <source>
        <dbReference type="ARBA" id="ARBA00022723"/>
    </source>
</evidence>
<dbReference type="PANTHER" id="PTHR47540:SF2">
    <property type="entry name" value="ZN(II)2CYS6 TRANSCRIPTION FACTOR (EUROFUNG)"/>
    <property type="match status" value="1"/>
</dbReference>
<dbReference type="SMART" id="SM00066">
    <property type="entry name" value="GAL4"/>
    <property type="match status" value="1"/>
</dbReference>
<dbReference type="GO" id="GO:0008270">
    <property type="term" value="F:zinc ion binding"/>
    <property type="evidence" value="ECO:0007669"/>
    <property type="project" value="InterPro"/>
</dbReference>
<dbReference type="CDD" id="cd00067">
    <property type="entry name" value="GAL4"/>
    <property type="match status" value="1"/>
</dbReference>
<keyword evidence="5" id="KW-0804">Transcription</keyword>
<feature type="domain" description="Zn(2)-C6 fungal-type" evidence="8">
    <location>
        <begin position="32"/>
        <end position="61"/>
    </location>
</feature>
<keyword evidence="4" id="KW-0238">DNA-binding</keyword>
<dbReference type="InterPro" id="IPR001138">
    <property type="entry name" value="Zn2Cys6_DnaBD"/>
</dbReference>
<comment type="caution">
    <text evidence="9">The sequence shown here is derived from an EMBL/GenBank/DDBJ whole genome shotgun (WGS) entry which is preliminary data.</text>
</comment>
<accession>A0A8H4PIF7</accession>
<evidence type="ECO:0000259" key="8">
    <source>
        <dbReference type="PROSITE" id="PS50048"/>
    </source>
</evidence>
<dbReference type="EMBL" id="JAADYS010000029">
    <property type="protein sequence ID" value="KAF4472877.1"/>
    <property type="molecule type" value="Genomic_DNA"/>
</dbReference>
<evidence type="ECO:0000256" key="3">
    <source>
        <dbReference type="ARBA" id="ARBA00023015"/>
    </source>
</evidence>
<evidence type="ECO:0000256" key="5">
    <source>
        <dbReference type="ARBA" id="ARBA00023163"/>
    </source>
</evidence>
<dbReference type="GO" id="GO:0045122">
    <property type="term" value="P:aflatoxin biosynthetic process"/>
    <property type="evidence" value="ECO:0007669"/>
    <property type="project" value="InterPro"/>
</dbReference>